<reference evidence="1" key="1">
    <citation type="submission" date="2024-05" db="EMBL/GenBank/DDBJ databases">
        <title>Metabacillus sp. nov., isolated from the rhizosphere soil of tomato plants.</title>
        <authorList>
            <person name="Ma R."/>
        </authorList>
    </citation>
    <scope>NUCLEOTIDE SEQUENCE</scope>
    <source>
        <strain evidence="1">DBTR6</strain>
    </source>
</reference>
<dbReference type="RefSeq" id="WP_224139285.1">
    <property type="nucleotide sequence ID" value="NZ_JAIQUM010000024.1"/>
</dbReference>
<gene>
    <name evidence="1" type="ORF">K9V48_12295</name>
</gene>
<accession>A0ABS7USN3</accession>
<name>A0ABS7USN3_9BACI</name>
<keyword evidence="2" id="KW-1185">Reference proteome</keyword>
<proteinExistence type="predicted"/>
<dbReference type="Proteomes" id="UP001165287">
    <property type="component" value="Unassembled WGS sequence"/>
</dbReference>
<sequence>MTRYRFGNGEYKYFPYSPPEIFQSLRESFYPELEKTANRWLGYFFHYLALSSLKSNN</sequence>
<evidence type="ECO:0000313" key="1">
    <source>
        <dbReference type="EMBL" id="MBZ5751008.1"/>
    </source>
</evidence>
<comment type="caution">
    <text evidence="1">The sequence shown here is derived from an EMBL/GenBank/DDBJ whole genome shotgun (WGS) entry which is preliminary data.</text>
</comment>
<dbReference type="InterPro" id="IPR018655">
    <property type="entry name" value="DUF2086"/>
</dbReference>
<organism evidence="1 2">
    <name type="scientific">Metabacillus rhizolycopersici</name>
    <dbReference type="NCBI Taxonomy" id="2875709"/>
    <lineage>
        <taxon>Bacteria</taxon>
        <taxon>Bacillati</taxon>
        <taxon>Bacillota</taxon>
        <taxon>Bacilli</taxon>
        <taxon>Bacillales</taxon>
        <taxon>Bacillaceae</taxon>
        <taxon>Metabacillus</taxon>
    </lineage>
</organism>
<dbReference type="EMBL" id="JAIQUM010000024">
    <property type="protein sequence ID" value="MBZ5751008.1"/>
    <property type="molecule type" value="Genomic_DNA"/>
</dbReference>
<protein>
    <submittedName>
        <fullName evidence="1">2OG-Fe(II) oxygenase</fullName>
    </submittedName>
</protein>
<dbReference type="Pfam" id="PF09859">
    <property type="entry name" value="Oxygenase-NA"/>
    <property type="match status" value="1"/>
</dbReference>
<evidence type="ECO:0000313" key="2">
    <source>
        <dbReference type="Proteomes" id="UP001165287"/>
    </source>
</evidence>